<dbReference type="PRINTS" id="PR00987">
    <property type="entry name" value="TRNASYNTHGLU"/>
</dbReference>
<comment type="cofactor">
    <cofactor evidence="7">
        <name>Zn(2+)</name>
        <dbReference type="ChEBI" id="CHEBI:29105"/>
    </cofactor>
    <text evidence="7">Binds 1 zinc ion per subunit.</text>
</comment>
<dbReference type="SUPFAM" id="SSF52374">
    <property type="entry name" value="Nucleotidylyl transferase"/>
    <property type="match status" value="1"/>
</dbReference>
<dbReference type="RefSeq" id="WP_302712105.1">
    <property type="nucleotide sequence ID" value="NZ_JAULRT010000047.1"/>
</dbReference>
<feature type="binding site" evidence="7">
    <location>
        <position position="121"/>
    </location>
    <ligand>
        <name>Zn(2+)</name>
        <dbReference type="ChEBI" id="CHEBI:29105"/>
    </ligand>
</feature>
<dbReference type="InterPro" id="IPR020058">
    <property type="entry name" value="Glu/Gln-tRNA-synth_Ib_cat-dom"/>
</dbReference>
<evidence type="ECO:0000256" key="4">
    <source>
        <dbReference type="ARBA" id="ARBA00022833"/>
    </source>
</evidence>
<comment type="function">
    <text evidence="7">Catalyzes the tRNA-independent activation of glutamate in presence of ATP and the subsequent transfer of glutamate onto a tRNA(Asp). Glutamate is transferred on the 2-amino-5-(4,5-dihydroxy-2-cyclopenten-1-yl) moiety of the queuosine in the wobble position of the QUC anticodon.</text>
</comment>
<comment type="caution">
    <text evidence="10">The sequence shown here is derived from an EMBL/GenBank/DDBJ whole genome shotgun (WGS) entry which is preliminary data.</text>
</comment>
<feature type="binding site" evidence="7">
    <location>
        <position position="117"/>
    </location>
    <ligand>
        <name>Zn(2+)</name>
        <dbReference type="ChEBI" id="CHEBI:29105"/>
    </ligand>
</feature>
<comment type="similarity">
    <text evidence="7">Belongs to the class-I aminoacyl-tRNA synthetase family. GluQ subfamily.</text>
</comment>
<evidence type="ECO:0000256" key="3">
    <source>
        <dbReference type="ARBA" id="ARBA00022741"/>
    </source>
</evidence>
<feature type="domain" description="Glutamyl/glutaminyl-tRNA synthetase class Ib catalytic" evidence="9">
    <location>
        <begin position="11"/>
        <end position="113"/>
    </location>
</feature>
<feature type="binding site" evidence="7">
    <location>
        <position position="242"/>
    </location>
    <ligand>
        <name>ATP</name>
        <dbReference type="ChEBI" id="CHEBI:30616"/>
    </ligand>
</feature>
<feature type="binding site" evidence="7">
    <location>
        <position position="47"/>
    </location>
    <ligand>
        <name>L-glutamate</name>
        <dbReference type="ChEBI" id="CHEBI:29985"/>
    </ligand>
</feature>
<feature type="binding site" evidence="7">
    <location>
        <position position="105"/>
    </location>
    <ligand>
        <name>Zn(2+)</name>
        <dbReference type="ChEBI" id="CHEBI:29105"/>
    </ligand>
</feature>
<gene>
    <name evidence="10" type="primary">gluQRS</name>
    <name evidence="7" type="synonym">gluQ</name>
    <name evidence="10" type="ORF">QWI16_07165</name>
</gene>
<evidence type="ECO:0000313" key="11">
    <source>
        <dbReference type="Proteomes" id="UP001168380"/>
    </source>
</evidence>
<keyword evidence="4 7" id="KW-0862">Zinc</keyword>
<feature type="binding site" evidence="7">
    <location>
        <position position="183"/>
    </location>
    <ligand>
        <name>L-glutamate</name>
        <dbReference type="ChEBI" id="CHEBI:29985"/>
    </ligand>
</feature>
<keyword evidence="11" id="KW-1185">Reference proteome</keyword>
<keyword evidence="5 7" id="KW-0067">ATP-binding</keyword>
<dbReference type="InterPro" id="IPR049940">
    <property type="entry name" value="GluQ/Sye"/>
</dbReference>
<dbReference type="HAMAP" id="MF_01428">
    <property type="entry name" value="Glu_Q_tRNA_synth"/>
    <property type="match status" value="1"/>
</dbReference>
<dbReference type="Gene3D" id="3.40.50.620">
    <property type="entry name" value="HUPs"/>
    <property type="match status" value="1"/>
</dbReference>
<keyword evidence="8" id="KW-0648">Protein biosynthesis</keyword>
<dbReference type="GO" id="GO:0016874">
    <property type="term" value="F:ligase activity"/>
    <property type="evidence" value="ECO:0007669"/>
    <property type="project" value="UniProtKB-KW"/>
</dbReference>
<dbReference type="InterPro" id="IPR022380">
    <property type="entry name" value="Glu-Q_tRNA(Asp)_Synthase"/>
</dbReference>
<organism evidence="10 11">
    <name type="scientific">Gilvimarinus algae</name>
    <dbReference type="NCBI Taxonomy" id="3058037"/>
    <lineage>
        <taxon>Bacteria</taxon>
        <taxon>Pseudomonadati</taxon>
        <taxon>Pseudomonadota</taxon>
        <taxon>Gammaproteobacteria</taxon>
        <taxon>Cellvibrionales</taxon>
        <taxon>Cellvibrionaceae</taxon>
        <taxon>Gilvimarinus</taxon>
    </lineage>
</organism>
<evidence type="ECO:0000313" key="10">
    <source>
        <dbReference type="EMBL" id="MDO3381953.1"/>
    </source>
</evidence>
<dbReference type="NCBIfam" id="TIGR03838">
    <property type="entry name" value="queuosine_YadB"/>
    <property type="match status" value="1"/>
</dbReference>
<accession>A0ABT8TEY9</accession>
<keyword evidence="6 7" id="KW-0030">Aminoacyl-tRNA synthetase</keyword>
<dbReference type="EMBL" id="JAULRT010000047">
    <property type="protein sequence ID" value="MDO3381953.1"/>
    <property type="molecule type" value="Genomic_DNA"/>
</dbReference>
<evidence type="ECO:0000259" key="9">
    <source>
        <dbReference type="Pfam" id="PF00749"/>
    </source>
</evidence>
<dbReference type="EC" id="6.1.1.-" evidence="7"/>
<dbReference type="Pfam" id="PF00749">
    <property type="entry name" value="tRNA-synt_1c"/>
    <property type="match status" value="2"/>
</dbReference>
<dbReference type="InterPro" id="IPR014729">
    <property type="entry name" value="Rossmann-like_a/b/a_fold"/>
</dbReference>
<evidence type="ECO:0000256" key="6">
    <source>
        <dbReference type="ARBA" id="ARBA00023146"/>
    </source>
</evidence>
<feature type="short sequence motif" description="'HIGH' region" evidence="7">
    <location>
        <begin position="14"/>
        <end position="24"/>
    </location>
</feature>
<feature type="binding site" evidence="7">
    <location>
        <position position="103"/>
    </location>
    <ligand>
        <name>Zn(2+)</name>
        <dbReference type="ChEBI" id="CHEBI:29105"/>
    </ligand>
</feature>
<evidence type="ECO:0000256" key="1">
    <source>
        <dbReference type="ARBA" id="ARBA00022598"/>
    </source>
</evidence>
<sequence length="306" mass="33761">MTSSATLYTGRFAPSPSGPLHFGSLVAALASYLDARSHQGRWLVRIDDIDPPREQPGATDLILQALEQHGLKWDGEVLQQSQRSEAYLALLEQLQAGQLIYPCTCTRQDIKAMGGVYSGHCRHAPTGAEPCAWRLKLYDLPGALARLPDTVVFDDLLAGTQRQNLAQDVGDAIVRRKDGLFGYQLAVVADDICQGITHVVRGADLLPVTARQFRFFEILGAAPPHYAHVPVVSDTEGRKLSKQNHAPALNNRRAVENLWQALVFLRQNPPSELAGAPRDSLLDWAIAHWRREPLIHAPLTQRADLL</sequence>
<dbReference type="NCBIfam" id="NF004314">
    <property type="entry name" value="PRK05710.1-3"/>
    <property type="match status" value="1"/>
</dbReference>
<name>A0ABT8TEY9_9GAMM</name>
<dbReference type="InterPro" id="IPR000924">
    <property type="entry name" value="Glu/Gln-tRNA-synth"/>
</dbReference>
<evidence type="ECO:0000256" key="8">
    <source>
        <dbReference type="RuleBase" id="RU363037"/>
    </source>
</evidence>
<proteinExistence type="inferred from homology"/>
<keyword evidence="2 7" id="KW-0479">Metal-binding</keyword>
<feature type="binding site" evidence="7">
    <location>
        <position position="201"/>
    </location>
    <ligand>
        <name>L-glutamate</name>
        <dbReference type="ChEBI" id="CHEBI:29985"/>
    </ligand>
</feature>
<feature type="domain" description="Glutamyl/glutaminyl-tRNA synthetase class Ib catalytic" evidence="9">
    <location>
        <begin position="150"/>
        <end position="246"/>
    </location>
</feature>
<protein>
    <recommendedName>
        <fullName evidence="7">Glutamyl-Q tRNA(Asp) synthetase</fullName>
        <shortName evidence="7">Glu-Q-RSs</shortName>
        <ecNumber evidence="7">6.1.1.-</ecNumber>
    </recommendedName>
</protein>
<dbReference type="PANTHER" id="PTHR43311:SF1">
    <property type="entry name" value="GLUTAMYL-Q TRNA(ASP) SYNTHETASE"/>
    <property type="match status" value="1"/>
</dbReference>
<evidence type="ECO:0000256" key="2">
    <source>
        <dbReference type="ARBA" id="ARBA00022723"/>
    </source>
</evidence>
<evidence type="ECO:0000256" key="5">
    <source>
        <dbReference type="ARBA" id="ARBA00022840"/>
    </source>
</evidence>
<dbReference type="Proteomes" id="UP001168380">
    <property type="component" value="Unassembled WGS sequence"/>
</dbReference>
<dbReference type="PANTHER" id="PTHR43311">
    <property type="entry name" value="GLUTAMATE--TRNA LIGASE"/>
    <property type="match status" value="1"/>
</dbReference>
<reference evidence="10" key="1">
    <citation type="submission" date="2023-07" db="EMBL/GenBank/DDBJ databases">
        <title>Gilvimarinus algae sp. nov., isolated from the surface of Kelp.</title>
        <authorList>
            <person name="Sun Y.Y."/>
            <person name="Gong Y."/>
            <person name="Du Z.J."/>
        </authorList>
    </citation>
    <scope>NUCLEOTIDE SEQUENCE</scope>
    <source>
        <strain evidence="10">SDUM040014</strain>
    </source>
</reference>
<feature type="short sequence motif" description="'KMSKS' region" evidence="7">
    <location>
        <begin position="239"/>
        <end position="243"/>
    </location>
</feature>
<feature type="binding site" evidence="7">
    <location>
        <begin position="11"/>
        <end position="15"/>
    </location>
    <ligand>
        <name>L-glutamate</name>
        <dbReference type="ChEBI" id="CHEBI:29985"/>
    </ligand>
</feature>
<evidence type="ECO:0000256" key="7">
    <source>
        <dbReference type="HAMAP-Rule" id="MF_01428"/>
    </source>
</evidence>
<keyword evidence="1 7" id="KW-0436">Ligase</keyword>
<keyword evidence="3 7" id="KW-0547">Nucleotide-binding</keyword>